<evidence type="ECO:0000313" key="11">
    <source>
        <dbReference type="Proteomes" id="UP001058533"/>
    </source>
</evidence>
<dbReference type="RefSeq" id="WP_256507464.1">
    <property type="nucleotide sequence ID" value="NZ_CP101740.1"/>
</dbReference>
<organism evidence="10 11">
    <name type="scientific">Sphingomonas qomolangmaensis</name>
    <dbReference type="NCBI Taxonomy" id="2918765"/>
    <lineage>
        <taxon>Bacteria</taxon>
        <taxon>Pseudomonadati</taxon>
        <taxon>Pseudomonadota</taxon>
        <taxon>Alphaproteobacteria</taxon>
        <taxon>Sphingomonadales</taxon>
        <taxon>Sphingomonadaceae</taxon>
        <taxon>Sphingomonas</taxon>
    </lineage>
</organism>
<dbReference type="PANTHER" id="PTHR33653:SF1">
    <property type="entry name" value="RIBONUCLEASE VAPC2"/>
    <property type="match status" value="1"/>
</dbReference>
<evidence type="ECO:0000256" key="3">
    <source>
        <dbReference type="ARBA" id="ARBA00022722"/>
    </source>
</evidence>
<evidence type="ECO:0000256" key="1">
    <source>
        <dbReference type="ARBA" id="ARBA00001946"/>
    </source>
</evidence>
<dbReference type="HAMAP" id="MF_00265">
    <property type="entry name" value="VapC_Nob1"/>
    <property type="match status" value="1"/>
</dbReference>
<evidence type="ECO:0000256" key="5">
    <source>
        <dbReference type="ARBA" id="ARBA00022801"/>
    </source>
</evidence>
<keyword evidence="8" id="KW-0800">Toxin</keyword>
<comment type="function">
    <text evidence="8">Toxic component of a toxin-antitoxin (TA) system. An RNase.</text>
</comment>
<evidence type="ECO:0000259" key="9">
    <source>
        <dbReference type="Pfam" id="PF01850"/>
    </source>
</evidence>
<gene>
    <name evidence="8" type="primary">vapC</name>
    <name evidence="10" type="ORF">NMP03_05260</name>
</gene>
<dbReference type="Pfam" id="PF01850">
    <property type="entry name" value="PIN"/>
    <property type="match status" value="1"/>
</dbReference>
<feature type="domain" description="PIN" evidence="9">
    <location>
        <begin position="4"/>
        <end position="118"/>
    </location>
</feature>
<keyword evidence="3 8" id="KW-0540">Nuclease</keyword>
<dbReference type="Proteomes" id="UP001058533">
    <property type="component" value="Chromosome"/>
</dbReference>
<evidence type="ECO:0000256" key="7">
    <source>
        <dbReference type="ARBA" id="ARBA00038093"/>
    </source>
</evidence>
<proteinExistence type="inferred from homology"/>
<dbReference type="SUPFAM" id="SSF88723">
    <property type="entry name" value="PIN domain-like"/>
    <property type="match status" value="1"/>
</dbReference>
<evidence type="ECO:0000256" key="2">
    <source>
        <dbReference type="ARBA" id="ARBA00022649"/>
    </source>
</evidence>
<evidence type="ECO:0000313" key="10">
    <source>
        <dbReference type="EMBL" id="UUL83627.1"/>
    </source>
</evidence>
<keyword evidence="4 8" id="KW-0479">Metal-binding</keyword>
<keyword evidence="11" id="KW-1185">Reference proteome</keyword>
<dbReference type="Gene3D" id="3.40.50.1010">
    <property type="entry name" value="5'-nuclease"/>
    <property type="match status" value="1"/>
</dbReference>
<accession>A0ABY5LCP9</accession>
<evidence type="ECO:0000256" key="6">
    <source>
        <dbReference type="ARBA" id="ARBA00022842"/>
    </source>
</evidence>
<feature type="binding site" evidence="8">
    <location>
        <position position="6"/>
    </location>
    <ligand>
        <name>Mg(2+)</name>
        <dbReference type="ChEBI" id="CHEBI:18420"/>
    </ligand>
</feature>
<keyword evidence="2 8" id="KW-1277">Toxin-antitoxin system</keyword>
<dbReference type="EC" id="3.1.-.-" evidence="8"/>
<name>A0ABY5LCP9_9SPHN</name>
<protein>
    <recommendedName>
        <fullName evidence="8">Ribonuclease VapC</fullName>
        <shortName evidence="8">RNase VapC</shortName>
        <ecNumber evidence="8">3.1.-.-</ecNumber>
    </recommendedName>
    <alternativeName>
        <fullName evidence="8">Toxin VapC</fullName>
    </alternativeName>
</protein>
<comment type="similarity">
    <text evidence="7 8">Belongs to the PINc/VapC protein family.</text>
</comment>
<reference evidence="10" key="1">
    <citation type="submission" date="2022-07" db="EMBL/GenBank/DDBJ databases">
        <title>Sphingomonas sp. nov., a novel bacterium isolated from the north slope of the Mount Everest.</title>
        <authorList>
            <person name="Cui X."/>
            <person name="Liu Y."/>
        </authorList>
    </citation>
    <scope>NUCLEOTIDE SEQUENCE</scope>
    <source>
        <strain evidence="10">S5-59</strain>
    </source>
</reference>
<dbReference type="InterPro" id="IPR022907">
    <property type="entry name" value="VapC_family"/>
</dbReference>
<evidence type="ECO:0000256" key="4">
    <source>
        <dbReference type="ARBA" id="ARBA00022723"/>
    </source>
</evidence>
<dbReference type="PANTHER" id="PTHR33653">
    <property type="entry name" value="RIBONUCLEASE VAPC2"/>
    <property type="match status" value="1"/>
</dbReference>
<keyword evidence="6 8" id="KW-0460">Magnesium</keyword>
<dbReference type="InterPro" id="IPR050556">
    <property type="entry name" value="Type_II_TA_system_RNase"/>
</dbReference>
<keyword evidence="5 8" id="KW-0378">Hydrolase</keyword>
<evidence type="ECO:0000256" key="8">
    <source>
        <dbReference type="HAMAP-Rule" id="MF_00265"/>
    </source>
</evidence>
<dbReference type="EMBL" id="CP101740">
    <property type="protein sequence ID" value="UUL83627.1"/>
    <property type="molecule type" value="Genomic_DNA"/>
</dbReference>
<feature type="binding site" evidence="8">
    <location>
        <position position="92"/>
    </location>
    <ligand>
        <name>Mg(2+)</name>
        <dbReference type="ChEBI" id="CHEBI:18420"/>
    </ligand>
</feature>
<sequence length="129" mass="14155">MAFLLDTNSCIDFARGRSIALLWRMDRVPAGSLSMSAITLAELSVGARADRDDQAKLDALTQIVTVHPFDAAAAEVYGMRARMLGVRRKSFDRLIGAHALALDLTLVTANERDFADLPGLRIENWTLPL</sequence>
<comment type="cofactor">
    <cofactor evidence="1 8">
        <name>Mg(2+)</name>
        <dbReference type="ChEBI" id="CHEBI:18420"/>
    </cofactor>
</comment>
<dbReference type="InterPro" id="IPR029060">
    <property type="entry name" value="PIN-like_dom_sf"/>
</dbReference>
<dbReference type="CDD" id="cd18736">
    <property type="entry name" value="PIN_CcVapC1-like"/>
    <property type="match status" value="1"/>
</dbReference>
<dbReference type="InterPro" id="IPR002716">
    <property type="entry name" value="PIN_dom"/>
</dbReference>